<accession>A0AAW0E5X2</accession>
<reference evidence="3 4" key="1">
    <citation type="submission" date="2024-01" db="EMBL/GenBank/DDBJ databases">
        <title>A draft genome for a cacao thread blight-causing isolate of Paramarasmius palmivorus.</title>
        <authorList>
            <person name="Baruah I.K."/>
            <person name="Bukari Y."/>
            <person name="Amoako-Attah I."/>
            <person name="Meinhardt L.W."/>
            <person name="Bailey B.A."/>
            <person name="Cohen S.P."/>
        </authorList>
    </citation>
    <scope>NUCLEOTIDE SEQUENCE [LARGE SCALE GENOMIC DNA]</scope>
    <source>
        <strain evidence="3 4">GH-12</strain>
    </source>
</reference>
<dbReference type="EMBL" id="JAYKXP010000002">
    <property type="protein sequence ID" value="KAK7060981.1"/>
    <property type="molecule type" value="Genomic_DNA"/>
</dbReference>
<proteinExistence type="predicted"/>
<dbReference type="EMBL" id="JAYKXP010000002">
    <property type="protein sequence ID" value="KAK7060968.1"/>
    <property type="molecule type" value="Genomic_DNA"/>
</dbReference>
<dbReference type="Proteomes" id="UP001383192">
    <property type="component" value="Unassembled WGS sequence"/>
</dbReference>
<dbReference type="AlphaFoldDB" id="A0AAW0E5X2"/>
<gene>
    <name evidence="2" type="ORF">VNI00_000703</name>
    <name evidence="3" type="ORF">VNI00_000716</name>
</gene>
<evidence type="ECO:0000256" key="1">
    <source>
        <dbReference type="SAM" id="MobiDB-lite"/>
    </source>
</evidence>
<evidence type="ECO:0000313" key="2">
    <source>
        <dbReference type="EMBL" id="KAK7060968.1"/>
    </source>
</evidence>
<name>A0AAW0E5X2_9AGAR</name>
<organism evidence="3 4">
    <name type="scientific">Paramarasmius palmivorus</name>
    <dbReference type="NCBI Taxonomy" id="297713"/>
    <lineage>
        <taxon>Eukaryota</taxon>
        <taxon>Fungi</taxon>
        <taxon>Dikarya</taxon>
        <taxon>Basidiomycota</taxon>
        <taxon>Agaricomycotina</taxon>
        <taxon>Agaricomycetes</taxon>
        <taxon>Agaricomycetidae</taxon>
        <taxon>Agaricales</taxon>
        <taxon>Marasmiineae</taxon>
        <taxon>Marasmiaceae</taxon>
        <taxon>Paramarasmius</taxon>
    </lineage>
</organism>
<protein>
    <submittedName>
        <fullName evidence="3">Uncharacterized protein</fullName>
    </submittedName>
</protein>
<comment type="caution">
    <text evidence="3">The sequence shown here is derived from an EMBL/GenBank/DDBJ whole genome shotgun (WGS) entry which is preliminary data.</text>
</comment>
<keyword evidence="4" id="KW-1185">Reference proteome</keyword>
<evidence type="ECO:0000313" key="4">
    <source>
        <dbReference type="Proteomes" id="UP001383192"/>
    </source>
</evidence>
<sequence>MTKSKFELELRSLTSCLKTSSGRSSRVSPLSQKYRDEGASLDDTNYAKQAEARLRAGAEGANEDHGAGPSDEGEPEDERRIRERRIQVDTLEAIRRSLEDARTSSSDPQSILSALSSISHPVISPSLTAVAPHSQTRRFILRRFHHFKDLGASARYLEGV</sequence>
<feature type="region of interest" description="Disordered" evidence="1">
    <location>
        <begin position="17"/>
        <end position="85"/>
    </location>
</feature>
<feature type="compositionally biased region" description="Basic and acidic residues" evidence="1">
    <location>
        <begin position="50"/>
        <end position="66"/>
    </location>
</feature>
<evidence type="ECO:0000313" key="3">
    <source>
        <dbReference type="EMBL" id="KAK7060981.1"/>
    </source>
</evidence>
<feature type="compositionally biased region" description="Low complexity" evidence="1">
    <location>
        <begin position="20"/>
        <end position="31"/>
    </location>
</feature>